<proteinExistence type="inferred from homology"/>
<dbReference type="RefSeq" id="WP_069378113.1">
    <property type="nucleotide sequence ID" value="NZ_CP017141.1"/>
</dbReference>
<evidence type="ECO:0000256" key="1">
    <source>
        <dbReference type="ARBA" id="ARBA00009179"/>
    </source>
</evidence>
<dbReference type="PANTHER" id="PTHR32060">
    <property type="entry name" value="TAIL-SPECIFIC PROTEASE"/>
    <property type="match status" value="1"/>
</dbReference>
<dbReference type="Pfam" id="PF11818">
    <property type="entry name" value="DUF3340"/>
    <property type="match status" value="1"/>
</dbReference>
<dbReference type="InterPro" id="IPR020992">
    <property type="entry name" value="Tail_Prtase_C"/>
</dbReference>
<evidence type="ECO:0000313" key="8">
    <source>
        <dbReference type="Proteomes" id="UP000094313"/>
    </source>
</evidence>
<dbReference type="Proteomes" id="UP000094313">
    <property type="component" value="Chromosome"/>
</dbReference>
<sequence length="692" mass="77114">MNYTNQSNSFRIFICIAAFFLDPLNMATAQTEIPDAVAVQKKTILAVVQNLEQKHVKPKAIDDQFSAIVWKKYLESLDPNKDILLKTDFQQLKKYELNIDDDLHNGSAAFFNAAYQIYQQRLIAAAAGYKKILATPLNFSNNESVQLNGTLRDFAENQTALTRLWQQKAKYMVLKKMMDLDKSKTNNPVQEKEARVKVDKWLAGTFKNLTGPSAVNEKFSQYLNIVTLEVDPHTSYFAPVQTRNMNSQMAKRFYGIGLELQDKEGDVFIKALRPGGMAIKSGLVDVNDRILSISDANGKMLDISGVPITEVANLIRGDKDTEVSLALLKMNGQEKTVALKRAEIKDEEGRARSAVIEKDGQKIGYLYLPEFYVDMNNPNGIRSADDVQNEIIRLKEQQVKGIVFDLRNNGGGSLDEVVKMTGYFIGPGPKVQIKDPKEIKIHTTKTSALYDGPLVVMVNEQSASASEIFAAAIQDYNRGIIVGSPSTYGKGTAQATIPMGKMGDKITGSPNVSYGSMRLTQHHFYRINGASTQLKGVQSDVVLPGKLAYLKIKESDNITALAWDSIPAAAYIKSHKAEVWDKMLNLAKEAAANKDVFKIIDENSKLLAKHQLDPVSLNYSKFGKQQSELLTYVRNIEHAAQLPDAKKISVMRIANYSEVSGNEWYQKWIEGISADLYLDKSLDIINKIIAVK</sequence>
<feature type="domain" description="PDZ" evidence="6">
    <location>
        <begin position="246"/>
        <end position="316"/>
    </location>
</feature>
<evidence type="ECO:0000313" key="7">
    <source>
        <dbReference type="EMBL" id="AOM76417.1"/>
    </source>
</evidence>
<dbReference type="CDD" id="cd07560">
    <property type="entry name" value="Peptidase_S41_CPP"/>
    <property type="match status" value="1"/>
</dbReference>
<dbReference type="InterPro" id="IPR029045">
    <property type="entry name" value="ClpP/crotonase-like_dom_sf"/>
</dbReference>
<dbReference type="GO" id="GO:0008236">
    <property type="term" value="F:serine-type peptidase activity"/>
    <property type="evidence" value="ECO:0007669"/>
    <property type="project" value="UniProtKB-KW"/>
</dbReference>
<dbReference type="PANTHER" id="PTHR32060:SF22">
    <property type="entry name" value="CARBOXYL-TERMINAL-PROCESSING PEPTIDASE 3, CHLOROPLASTIC"/>
    <property type="match status" value="1"/>
</dbReference>
<evidence type="ECO:0000256" key="3">
    <source>
        <dbReference type="ARBA" id="ARBA00022801"/>
    </source>
</evidence>
<name>A0A1D7QCQ2_9SPHI</name>
<dbReference type="EMBL" id="CP017141">
    <property type="protein sequence ID" value="AOM76417.1"/>
    <property type="molecule type" value="Genomic_DNA"/>
</dbReference>
<dbReference type="SMART" id="SM00245">
    <property type="entry name" value="TSPc"/>
    <property type="match status" value="1"/>
</dbReference>
<dbReference type="PROSITE" id="PS50106">
    <property type="entry name" value="PDZ"/>
    <property type="match status" value="1"/>
</dbReference>
<dbReference type="SUPFAM" id="SSF52096">
    <property type="entry name" value="ClpP/crotonase"/>
    <property type="match status" value="1"/>
</dbReference>
<reference evidence="7 8" key="1">
    <citation type="submission" date="2016-08" db="EMBL/GenBank/DDBJ databases">
        <authorList>
            <person name="Seilhamer J.J."/>
        </authorList>
    </citation>
    <scope>NUCLEOTIDE SEQUENCE [LARGE SCALE GENOMIC DNA]</scope>
    <source>
        <strain evidence="7 8">DX4</strain>
    </source>
</reference>
<dbReference type="Gene3D" id="2.30.42.10">
    <property type="match status" value="1"/>
</dbReference>
<dbReference type="InterPro" id="IPR001478">
    <property type="entry name" value="PDZ"/>
</dbReference>
<dbReference type="GO" id="GO:0030288">
    <property type="term" value="C:outer membrane-bounded periplasmic space"/>
    <property type="evidence" value="ECO:0007669"/>
    <property type="project" value="TreeGrafter"/>
</dbReference>
<dbReference type="InterPro" id="IPR004447">
    <property type="entry name" value="Peptidase_S41A"/>
</dbReference>
<dbReference type="GO" id="GO:0007165">
    <property type="term" value="P:signal transduction"/>
    <property type="evidence" value="ECO:0007669"/>
    <property type="project" value="TreeGrafter"/>
</dbReference>
<gene>
    <name evidence="7" type="ORF">BFS30_04155</name>
</gene>
<keyword evidence="3 5" id="KW-0378">Hydrolase</keyword>
<evidence type="ECO:0000256" key="5">
    <source>
        <dbReference type="RuleBase" id="RU004404"/>
    </source>
</evidence>
<dbReference type="SMART" id="SM00228">
    <property type="entry name" value="PDZ"/>
    <property type="match status" value="1"/>
</dbReference>
<keyword evidence="8" id="KW-1185">Reference proteome</keyword>
<dbReference type="Pfam" id="PF03572">
    <property type="entry name" value="Peptidase_S41"/>
    <property type="match status" value="1"/>
</dbReference>
<dbReference type="Pfam" id="PF17804">
    <property type="entry name" value="TSP_NTD"/>
    <property type="match status" value="1"/>
</dbReference>
<dbReference type="NCBIfam" id="TIGR00225">
    <property type="entry name" value="prc"/>
    <property type="match status" value="1"/>
</dbReference>
<dbReference type="GO" id="GO:0004175">
    <property type="term" value="F:endopeptidase activity"/>
    <property type="evidence" value="ECO:0007669"/>
    <property type="project" value="TreeGrafter"/>
</dbReference>
<comment type="similarity">
    <text evidence="1 5">Belongs to the peptidase S41A family.</text>
</comment>
<dbReference type="InterPro" id="IPR005151">
    <property type="entry name" value="Tail-specific_protease"/>
</dbReference>
<accession>A0A1D7QCQ2</accession>
<dbReference type="OrthoDB" id="9812068at2"/>
<evidence type="ECO:0000256" key="2">
    <source>
        <dbReference type="ARBA" id="ARBA00022670"/>
    </source>
</evidence>
<keyword evidence="4 5" id="KW-0720">Serine protease</keyword>
<protein>
    <recommendedName>
        <fullName evidence="6">PDZ domain-containing protein</fullName>
    </recommendedName>
</protein>
<dbReference type="InterPro" id="IPR036034">
    <property type="entry name" value="PDZ_sf"/>
</dbReference>
<dbReference type="Pfam" id="PF00595">
    <property type="entry name" value="PDZ"/>
    <property type="match status" value="1"/>
</dbReference>
<dbReference type="SUPFAM" id="SSF50156">
    <property type="entry name" value="PDZ domain-like"/>
    <property type="match status" value="1"/>
</dbReference>
<dbReference type="Gene3D" id="3.90.226.10">
    <property type="entry name" value="2-enoyl-CoA Hydratase, Chain A, domain 1"/>
    <property type="match status" value="1"/>
</dbReference>
<evidence type="ECO:0000256" key="4">
    <source>
        <dbReference type="ARBA" id="ARBA00022825"/>
    </source>
</evidence>
<evidence type="ECO:0000259" key="6">
    <source>
        <dbReference type="PROSITE" id="PS50106"/>
    </source>
</evidence>
<keyword evidence="2 5" id="KW-0645">Protease</keyword>
<dbReference type="InterPro" id="IPR040573">
    <property type="entry name" value="TSP_N"/>
</dbReference>
<dbReference type="GO" id="GO:0006508">
    <property type="term" value="P:proteolysis"/>
    <property type="evidence" value="ECO:0007669"/>
    <property type="project" value="UniProtKB-KW"/>
</dbReference>
<dbReference type="KEGG" id="psty:BFS30_04155"/>
<dbReference type="AlphaFoldDB" id="A0A1D7QCQ2"/>
<organism evidence="7 8">
    <name type="scientific">Pedobacter steynii</name>
    <dbReference type="NCBI Taxonomy" id="430522"/>
    <lineage>
        <taxon>Bacteria</taxon>
        <taxon>Pseudomonadati</taxon>
        <taxon>Bacteroidota</taxon>
        <taxon>Sphingobacteriia</taxon>
        <taxon>Sphingobacteriales</taxon>
        <taxon>Sphingobacteriaceae</taxon>
        <taxon>Pedobacter</taxon>
    </lineage>
</organism>